<dbReference type="Ensembl" id="ENSMMMT00000022470.1">
    <property type="protein sequence ID" value="ENSMMMP00000019767.1"/>
    <property type="gene ID" value="ENSMMMG00000017497.1"/>
</dbReference>
<feature type="region of interest" description="Disordered" evidence="1">
    <location>
        <begin position="1"/>
        <end position="20"/>
    </location>
</feature>
<reference evidence="2" key="2">
    <citation type="submission" date="2025-09" db="UniProtKB">
        <authorList>
            <consortium name="Ensembl"/>
        </authorList>
    </citation>
    <scope>IDENTIFICATION</scope>
</reference>
<proteinExistence type="predicted"/>
<organism evidence="2 3">
    <name type="scientific">Marmota marmota marmota</name>
    <name type="common">Alpine marmot</name>
    <dbReference type="NCBI Taxonomy" id="9994"/>
    <lineage>
        <taxon>Eukaryota</taxon>
        <taxon>Metazoa</taxon>
        <taxon>Chordata</taxon>
        <taxon>Craniata</taxon>
        <taxon>Vertebrata</taxon>
        <taxon>Euteleostomi</taxon>
        <taxon>Mammalia</taxon>
        <taxon>Eutheria</taxon>
        <taxon>Euarchontoglires</taxon>
        <taxon>Glires</taxon>
        <taxon>Rodentia</taxon>
        <taxon>Sciuromorpha</taxon>
        <taxon>Sciuridae</taxon>
        <taxon>Xerinae</taxon>
        <taxon>Marmotini</taxon>
        <taxon>Marmota</taxon>
    </lineage>
</organism>
<dbReference type="GeneTree" id="ENSGT00910000146927"/>
<evidence type="ECO:0000256" key="1">
    <source>
        <dbReference type="SAM" id="MobiDB-lite"/>
    </source>
</evidence>
<name>A0A8C5ZUR0_MARMA</name>
<keyword evidence="3" id="KW-1185">Reference proteome</keyword>
<protein>
    <submittedName>
        <fullName evidence="2">Uncharacterized protein</fullName>
    </submittedName>
</protein>
<evidence type="ECO:0000313" key="3">
    <source>
        <dbReference type="Proteomes" id="UP000694407"/>
    </source>
</evidence>
<evidence type="ECO:0000313" key="2">
    <source>
        <dbReference type="Ensembl" id="ENSMMMP00000019767.1"/>
    </source>
</evidence>
<reference evidence="2" key="1">
    <citation type="submission" date="2025-08" db="UniProtKB">
        <authorList>
            <consortium name="Ensembl"/>
        </authorList>
    </citation>
    <scope>IDENTIFICATION</scope>
</reference>
<sequence length="191" mass="21108">MAPRLSPGGKPILEGDCGGSPSSCPALLETVAKFPTASWHMSKACSAPRRGQPLMRTPEPWQPGQVGALELGSQVPVHTAPAASFLAPSEPVSAGPQHLGREVSDQGSLSPEARETRWQLREGRGWERPEFPWVITQRKAHSSVHLLGVRNLLLRCGDQHRICFLCYFGFPLKFFYLKIHTHTHTHTHLLL</sequence>
<accession>A0A8C5ZUR0</accession>
<dbReference type="Proteomes" id="UP000694407">
    <property type="component" value="Unplaced"/>
</dbReference>
<dbReference type="AlphaFoldDB" id="A0A8C5ZUR0"/>
<feature type="region of interest" description="Disordered" evidence="1">
    <location>
        <begin position="87"/>
        <end position="115"/>
    </location>
</feature>